<feature type="binding site" evidence="5">
    <location>
        <position position="144"/>
    </location>
    <ligand>
        <name>S-adenosyl-L-methionine</name>
        <dbReference type="ChEBI" id="CHEBI:59789"/>
    </ligand>
</feature>
<comment type="catalytic activity">
    <reaction evidence="4 5">
        <text>L-glutaminyl-[peptide chain release factor] + S-adenosyl-L-methionine = N(5)-methyl-L-glutaminyl-[peptide chain release factor] + S-adenosyl-L-homocysteine + H(+)</text>
        <dbReference type="Rhea" id="RHEA:42896"/>
        <dbReference type="Rhea" id="RHEA-COMP:10271"/>
        <dbReference type="Rhea" id="RHEA-COMP:10272"/>
        <dbReference type="ChEBI" id="CHEBI:15378"/>
        <dbReference type="ChEBI" id="CHEBI:30011"/>
        <dbReference type="ChEBI" id="CHEBI:57856"/>
        <dbReference type="ChEBI" id="CHEBI:59789"/>
        <dbReference type="ChEBI" id="CHEBI:61891"/>
        <dbReference type="EC" id="2.1.1.297"/>
    </reaction>
</comment>
<dbReference type="InterPro" id="IPR019874">
    <property type="entry name" value="RF_methyltr_PrmC"/>
</dbReference>
<evidence type="ECO:0000256" key="1">
    <source>
        <dbReference type="ARBA" id="ARBA00022603"/>
    </source>
</evidence>
<dbReference type="Proteomes" id="UP000019275">
    <property type="component" value="Unassembled WGS sequence"/>
</dbReference>
<name>A0ABN0RNJ6_9FLAO</name>
<keyword evidence="2 5" id="KW-0808">Transferase</keyword>
<feature type="domain" description="Methyltransferase small" evidence="6">
    <location>
        <begin position="106"/>
        <end position="199"/>
    </location>
</feature>
<dbReference type="Pfam" id="PF17827">
    <property type="entry name" value="PrmC_N"/>
    <property type="match status" value="1"/>
</dbReference>
<dbReference type="PANTHER" id="PTHR18895">
    <property type="entry name" value="HEMK METHYLTRANSFERASE"/>
    <property type="match status" value="1"/>
</dbReference>
<reference evidence="8 9" key="1">
    <citation type="journal article" date="2014" name="Genome Announc.">
        <title>Draft Genome Sequence of the Carrageenan-Degrading Bacterium Cellulophaga sp. Strain KL-A, Isolated from Decaying Marine Algae.</title>
        <authorList>
            <person name="Shan D."/>
            <person name="Ying J."/>
            <person name="Li X."/>
            <person name="Gao Z."/>
            <person name="Wei G."/>
            <person name="Shao Z."/>
        </authorList>
    </citation>
    <scope>NUCLEOTIDE SEQUENCE [LARGE SCALE GENOMIC DNA]</scope>
    <source>
        <strain evidence="8 9">KL-A</strain>
    </source>
</reference>
<evidence type="ECO:0000256" key="4">
    <source>
        <dbReference type="ARBA" id="ARBA00048391"/>
    </source>
</evidence>
<feature type="binding site" evidence="5">
    <location>
        <begin position="121"/>
        <end position="125"/>
    </location>
    <ligand>
        <name>S-adenosyl-L-methionine</name>
        <dbReference type="ChEBI" id="CHEBI:59789"/>
    </ligand>
</feature>
<dbReference type="Pfam" id="PF05175">
    <property type="entry name" value="MTS"/>
    <property type="match status" value="1"/>
</dbReference>
<proteinExistence type="inferred from homology"/>
<evidence type="ECO:0000256" key="2">
    <source>
        <dbReference type="ARBA" id="ARBA00022679"/>
    </source>
</evidence>
<dbReference type="PANTHER" id="PTHR18895:SF74">
    <property type="entry name" value="MTRF1L RELEASE FACTOR GLUTAMINE METHYLTRANSFERASE"/>
    <property type="match status" value="1"/>
</dbReference>
<dbReference type="Gene3D" id="3.40.50.150">
    <property type="entry name" value="Vaccinia Virus protein VP39"/>
    <property type="match status" value="1"/>
</dbReference>
<dbReference type="GO" id="GO:0032259">
    <property type="term" value="P:methylation"/>
    <property type="evidence" value="ECO:0007669"/>
    <property type="project" value="UniProtKB-KW"/>
</dbReference>
<organism evidence="8 9">
    <name type="scientific">Cellulophaga geojensis KL-A</name>
    <dbReference type="NCBI Taxonomy" id="1328323"/>
    <lineage>
        <taxon>Bacteria</taxon>
        <taxon>Pseudomonadati</taxon>
        <taxon>Bacteroidota</taxon>
        <taxon>Flavobacteriia</taxon>
        <taxon>Flavobacteriales</taxon>
        <taxon>Flavobacteriaceae</taxon>
        <taxon>Cellulophaga</taxon>
    </lineage>
</organism>
<dbReference type="HAMAP" id="MF_02126">
    <property type="entry name" value="RF_methyltr_PrmC"/>
    <property type="match status" value="1"/>
</dbReference>
<feature type="domain" description="Release factor glutamine methyltransferase N-terminal" evidence="7">
    <location>
        <begin position="30"/>
        <end position="76"/>
    </location>
</feature>
<dbReference type="InterPro" id="IPR002052">
    <property type="entry name" value="DNA_methylase_N6_adenine_CS"/>
</dbReference>
<dbReference type="Gene3D" id="1.10.8.10">
    <property type="entry name" value="DNA helicase RuvA subunit, C-terminal domain"/>
    <property type="match status" value="1"/>
</dbReference>
<gene>
    <name evidence="5" type="primary">prmC</name>
    <name evidence="8" type="ORF">KLA_09184</name>
</gene>
<keyword evidence="1 5" id="KW-0489">Methyltransferase</keyword>
<dbReference type="EMBL" id="ARZX01000010">
    <property type="protein sequence ID" value="EWH13507.1"/>
    <property type="molecule type" value="Genomic_DNA"/>
</dbReference>
<protein>
    <recommendedName>
        <fullName evidence="5">Release factor glutamine methyltransferase</fullName>
        <shortName evidence="5">RF MTase</shortName>
        <ecNumber evidence="5">2.1.1.297</ecNumber>
    </recommendedName>
    <alternativeName>
        <fullName evidence="5">N5-glutamine methyltransferase PrmC</fullName>
    </alternativeName>
    <alternativeName>
        <fullName evidence="5">Protein-(glutamine-N5) MTase PrmC</fullName>
    </alternativeName>
    <alternativeName>
        <fullName evidence="5">Protein-glutamine N-methyltransferase PrmC</fullName>
    </alternativeName>
</protein>
<sequence>MLLKEIKKIYHIELDAVYPVEEVDSFFYMAIEHYLKLERFVLALEPNYVVTKDEESTLFLVVDKLKKHIPIQYILGAAHFMGLDFNVNTNVLIPRPETEELVSWILNEVNVSQEITILDIGTGSGCIAITLAKNLPKAKVFALDISKEAILVAKSNAEANNVTVTFLEQNILEEPSLKQKFNIIVSNPPYVRDLEKKEMSANVLEHEPNLALFVSDNNPLVFYKAITNFSVNHLRENGKLFFEINQYLGEQTKELLVGLNYINIKLKKDMYGNDRMLKGEISR</sequence>
<evidence type="ECO:0000313" key="9">
    <source>
        <dbReference type="Proteomes" id="UP000019275"/>
    </source>
</evidence>
<evidence type="ECO:0000259" key="7">
    <source>
        <dbReference type="Pfam" id="PF17827"/>
    </source>
</evidence>
<dbReference type="CDD" id="cd02440">
    <property type="entry name" value="AdoMet_MTases"/>
    <property type="match status" value="1"/>
</dbReference>
<dbReference type="InterPro" id="IPR050320">
    <property type="entry name" value="N5-glutamine_MTase"/>
</dbReference>
<dbReference type="InterPro" id="IPR007848">
    <property type="entry name" value="Small_mtfrase_dom"/>
</dbReference>
<dbReference type="PROSITE" id="PS00092">
    <property type="entry name" value="N6_MTASE"/>
    <property type="match status" value="1"/>
</dbReference>
<comment type="similarity">
    <text evidence="5">Belongs to the protein N5-glutamine methyltransferase family. PrmC subfamily.</text>
</comment>
<dbReference type="EC" id="2.1.1.297" evidence="5"/>
<comment type="caution">
    <text evidence="5">Lacks conserved residue(s) required for the propagation of feature annotation.</text>
</comment>
<dbReference type="NCBIfam" id="TIGR03534">
    <property type="entry name" value="RF_mod_PrmC"/>
    <property type="match status" value="1"/>
</dbReference>
<dbReference type="InterPro" id="IPR004556">
    <property type="entry name" value="HemK-like"/>
</dbReference>
<evidence type="ECO:0000256" key="3">
    <source>
        <dbReference type="ARBA" id="ARBA00022691"/>
    </source>
</evidence>
<dbReference type="InterPro" id="IPR029063">
    <property type="entry name" value="SAM-dependent_MTases_sf"/>
</dbReference>
<dbReference type="NCBIfam" id="TIGR00536">
    <property type="entry name" value="hemK_fam"/>
    <property type="match status" value="1"/>
</dbReference>
<keyword evidence="3 5" id="KW-0949">S-adenosyl-L-methionine</keyword>
<dbReference type="RefSeq" id="WP_034645242.1">
    <property type="nucleotide sequence ID" value="NZ_ARZX01000010.1"/>
</dbReference>
<evidence type="ECO:0000259" key="6">
    <source>
        <dbReference type="Pfam" id="PF05175"/>
    </source>
</evidence>
<keyword evidence="9" id="KW-1185">Reference proteome</keyword>
<evidence type="ECO:0000313" key="8">
    <source>
        <dbReference type="EMBL" id="EWH13507.1"/>
    </source>
</evidence>
<dbReference type="SUPFAM" id="SSF53335">
    <property type="entry name" value="S-adenosyl-L-methionine-dependent methyltransferases"/>
    <property type="match status" value="1"/>
</dbReference>
<comment type="function">
    <text evidence="5">Methylates the class 1 translation termination release factors RF1/PrfA and RF2/PrfB on the glutamine residue of the universally conserved GGQ motif.</text>
</comment>
<feature type="binding site" evidence="5">
    <location>
        <begin position="187"/>
        <end position="190"/>
    </location>
    <ligand>
        <name>substrate</name>
    </ligand>
</feature>
<comment type="caution">
    <text evidence="8">The sequence shown here is derived from an EMBL/GenBank/DDBJ whole genome shotgun (WGS) entry which is preliminary data.</text>
</comment>
<feature type="binding site" evidence="5">
    <location>
        <position position="187"/>
    </location>
    <ligand>
        <name>S-adenosyl-L-methionine</name>
        <dbReference type="ChEBI" id="CHEBI:59789"/>
    </ligand>
</feature>
<evidence type="ECO:0000256" key="5">
    <source>
        <dbReference type="HAMAP-Rule" id="MF_02126"/>
    </source>
</evidence>
<dbReference type="InterPro" id="IPR040758">
    <property type="entry name" value="PrmC_N"/>
</dbReference>
<dbReference type="GO" id="GO:0008168">
    <property type="term" value="F:methyltransferase activity"/>
    <property type="evidence" value="ECO:0007669"/>
    <property type="project" value="UniProtKB-KW"/>
</dbReference>
<accession>A0ABN0RNJ6</accession>